<dbReference type="FunFam" id="2.10.230.10:FF:000002">
    <property type="entry name" value="Molecular chaperone DnaJ"/>
    <property type="match status" value="1"/>
</dbReference>
<dbReference type="EMBL" id="CAFBMO010000001">
    <property type="protein sequence ID" value="CAB4892965.1"/>
    <property type="molecule type" value="Genomic_DNA"/>
</dbReference>
<dbReference type="HAMAP" id="MF_01152">
    <property type="entry name" value="DnaJ"/>
    <property type="match status" value="1"/>
</dbReference>
<dbReference type="PROSITE" id="PS50076">
    <property type="entry name" value="DNAJ_2"/>
    <property type="match status" value="1"/>
</dbReference>
<dbReference type="PANTHER" id="PTHR43096">
    <property type="entry name" value="DNAJ HOMOLOG 1, MITOCHONDRIAL-RELATED"/>
    <property type="match status" value="1"/>
</dbReference>
<dbReference type="InterPro" id="IPR018253">
    <property type="entry name" value="DnaJ_domain_CS"/>
</dbReference>
<dbReference type="PROSITE" id="PS00636">
    <property type="entry name" value="DNAJ_1"/>
    <property type="match status" value="1"/>
</dbReference>
<name>A0A6J6L8W4_9ZZZZ</name>
<dbReference type="Pfam" id="PF00226">
    <property type="entry name" value="DnaJ"/>
    <property type="match status" value="1"/>
</dbReference>
<dbReference type="CDD" id="cd10719">
    <property type="entry name" value="DnaJ_zf"/>
    <property type="match status" value="1"/>
</dbReference>
<gene>
    <name evidence="10" type="ORF">UFOPK1908_00344</name>
    <name evidence="11" type="ORF">UFOPK2282_00279</name>
    <name evidence="12" type="ORF">UFOPK3576_00014</name>
</gene>
<evidence type="ECO:0000256" key="1">
    <source>
        <dbReference type="ARBA" id="ARBA00022490"/>
    </source>
</evidence>
<keyword evidence="1" id="KW-0963">Cytoplasm</keyword>
<dbReference type="GO" id="GO:0005524">
    <property type="term" value="F:ATP binding"/>
    <property type="evidence" value="ECO:0007669"/>
    <property type="project" value="InterPro"/>
</dbReference>
<dbReference type="InterPro" id="IPR001305">
    <property type="entry name" value="HSP_DnaJ_Cys-rich_dom"/>
</dbReference>
<dbReference type="Gene3D" id="2.60.260.20">
    <property type="entry name" value="Urease metallochaperone UreE, N-terminal domain"/>
    <property type="match status" value="2"/>
</dbReference>
<dbReference type="FunFam" id="2.60.260.20:FF:000005">
    <property type="entry name" value="Chaperone protein dnaJ 1, mitochondrial"/>
    <property type="match status" value="1"/>
</dbReference>
<proteinExistence type="inferred from homology"/>
<evidence type="ECO:0000256" key="2">
    <source>
        <dbReference type="ARBA" id="ARBA00022723"/>
    </source>
</evidence>
<dbReference type="InterPro" id="IPR008971">
    <property type="entry name" value="HSP40/DnaJ_pept-bd"/>
</dbReference>
<dbReference type="GO" id="GO:0031072">
    <property type="term" value="F:heat shock protein binding"/>
    <property type="evidence" value="ECO:0007669"/>
    <property type="project" value="InterPro"/>
</dbReference>
<evidence type="ECO:0000256" key="6">
    <source>
        <dbReference type="ARBA" id="ARBA00023016"/>
    </source>
</evidence>
<dbReference type="Pfam" id="PF00684">
    <property type="entry name" value="DnaJ_CXXCXGXG"/>
    <property type="match status" value="1"/>
</dbReference>
<dbReference type="SUPFAM" id="SSF46565">
    <property type="entry name" value="Chaperone J-domain"/>
    <property type="match status" value="1"/>
</dbReference>
<dbReference type="GO" id="GO:0008270">
    <property type="term" value="F:zinc ion binding"/>
    <property type="evidence" value="ECO:0007669"/>
    <property type="project" value="UniProtKB-KW"/>
</dbReference>
<feature type="domain" description="CR-type" evidence="9">
    <location>
        <begin position="152"/>
        <end position="230"/>
    </location>
</feature>
<feature type="domain" description="J" evidence="8">
    <location>
        <begin position="9"/>
        <end position="74"/>
    </location>
</feature>
<evidence type="ECO:0000256" key="4">
    <source>
        <dbReference type="ARBA" id="ARBA00022771"/>
    </source>
</evidence>
<dbReference type="NCBIfam" id="NF008035">
    <property type="entry name" value="PRK10767.1"/>
    <property type="match status" value="1"/>
</dbReference>
<dbReference type="CDD" id="cd10747">
    <property type="entry name" value="DnaJ_C"/>
    <property type="match status" value="1"/>
</dbReference>
<dbReference type="NCBIfam" id="TIGR02349">
    <property type="entry name" value="DnaJ_bact"/>
    <property type="match status" value="1"/>
</dbReference>
<dbReference type="CDD" id="cd06257">
    <property type="entry name" value="DnaJ"/>
    <property type="match status" value="1"/>
</dbReference>
<evidence type="ECO:0000313" key="12">
    <source>
        <dbReference type="EMBL" id="CAB4892965.1"/>
    </source>
</evidence>
<evidence type="ECO:0000256" key="3">
    <source>
        <dbReference type="ARBA" id="ARBA00022737"/>
    </source>
</evidence>
<dbReference type="PROSITE" id="PS51188">
    <property type="entry name" value="ZF_CR"/>
    <property type="match status" value="1"/>
</dbReference>
<dbReference type="InterPro" id="IPR002939">
    <property type="entry name" value="DnaJ_C"/>
</dbReference>
<dbReference type="EMBL" id="CAEZWR010000020">
    <property type="protein sequence ID" value="CAB4656889.1"/>
    <property type="molecule type" value="Genomic_DNA"/>
</dbReference>
<reference evidence="11" key="1">
    <citation type="submission" date="2020-05" db="EMBL/GenBank/DDBJ databases">
        <authorList>
            <person name="Chiriac C."/>
            <person name="Salcher M."/>
            <person name="Ghai R."/>
            <person name="Kavagutti S V."/>
        </authorList>
    </citation>
    <scope>NUCLEOTIDE SEQUENCE</scope>
</reference>
<evidence type="ECO:0000259" key="8">
    <source>
        <dbReference type="PROSITE" id="PS50076"/>
    </source>
</evidence>
<evidence type="ECO:0000313" key="10">
    <source>
        <dbReference type="EMBL" id="CAB4615480.1"/>
    </source>
</evidence>
<keyword evidence="6" id="KW-0346">Stress response</keyword>
<dbReference type="GO" id="GO:0051082">
    <property type="term" value="F:unfolded protein binding"/>
    <property type="evidence" value="ECO:0007669"/>
    <property type="project" value="InterPro"/>
</dbReference>
<keyword evidence="7" id="KW-0143">Chaperone</keyword>
<keyword evidence="5" id="KW-0862">Zinc</keyword>
<sequence length="384" mass="40835">MNKDWLEKDFYASLGVSKDATADEIKKKYRKLARELHPDKNPDNPKAEEKFKEVSEAYDILSDTDKRREYDEARTMFASGGFGPGGYGAGAPGGGSYNVNMDDLFGGQGGDFSDLLGGIFNRGRGGARSPQPRRGEDLETELNLSFDDALDGVTVPLNLRTEAACDSCRGTGAKPGTMPHTCPSCGGQGQVARNAGGFAFPETCPTCRGRGQLIDDPCTACRGAGRAMKTRTVQARIPAGVKDDARIRLAGKGTPGERGGPAGDLMVNIHVAAHPLFTRKGDNITFTAPVTFSEAALGSQITVPTPRDGNVTLKIPAGTTTGKTFRVKGKGIKRKDGKQGDVLVTVEVAVPQKLSDEARVALETYAGLTEDHDPRRDLMTLAGQ</sequence>
<dbReference type="GO" id="GO:0005737">
    <property type="term" value="C:cytoplasm"/>
    <property type="evidence" value="ECO:0007669"/>
    <property type="project" value="TreeGrafter"/>
</dbReference>
<dbReference type="InterPro" id="IPR012724">
    <property type="entry name" value="DnaJ"/>
</dbReference>
<dbReference type="AlphaFoldDB" id="A0A6J6L8W4"/>
<protein>
    <submittedName>
        <fullName evidence="11">Unannotated protein</fullName>
    </submittedName>
</protein>
<dbReference type="SUPFAM" id="SSF57938">
    <property type="entry name" value="DnaJ/Hsp40 cysteine-rich domain"/>
    <property type="match status" value="1"/>
</dbReference>
<dbReference type="SUPFAM" id="SSF49493">
    <property type="entry name" value="HSP40/DnaJ peptide-binding domain"/>
    <property type="match status" value="2"/>
</dbReference>
<dbReference type="EMBL" id="CAEZVB010000008">
    <property type="protein sequence ID" value="CAB4615480.1"/>
    <property type="molecule type" value="Genomic_DNA"/>
</dbReference>
<dbReference type="GO" id="GO:0042026">
    <property type="term" value="P:protein refolding"/>
    <property type="evidence" value="ECO:0007669"/>
    <property type="project" value="TreeGrafter"/>
</dbReference>
<organism evidence="11">
    <name type="scientific">freshwater metagenome</name>
    <dbReference type="NCBI Taxonomy" id="449393"/>
    <lineage>
        <taxon>unclassified sequences</taxon>
        <taxon>metagenomes</taxon>
        <taxon>ecological metagenomes</taxon>
    </lineage>
</organism>
<evidence type="ECO:0000256" key="7">
    <source>
        <dbReference type="ARBA" id="ARBA00023186"/>
    </source>
</evidence>
<dbReference type="PANTHER" id="PTHR43096:SF54">
    <property type="entry name" value="CHAPERONE PROTEIN DNAJ 1"/>
    <property type="match status" value="1"/>
</dbReference>
<keyword evidence="4" id="KW-0863">Zinc-finger</keyword>
<dbReference type="Pfam" id="PF01556">
    <property type="entry name" value="DnaJ_C"/>
    <property type="match status" value="1"/>
</dbReference>
<dbReference type="Gene3D" id="2.10.230.10">
    <property type="entry name" value="Heat shock protein DnaJ, cysteine-rich domain"/>
    <property type="match status" value="1"/>
</dbReference>
<dbReference type="GO" id="GO:0009408">
    <property type="term" value="P:response to heat"/>
    <property type="evidence" value="ECO:0007669"/>
    <property type="project" value="InterPro"/>
</dbReference>
<dbReference type="InterPro" id="IPR036869">
    <property type="entry name" value="J_dom_sf"/>
</dbReference>
<evidence type="ECO:0000256" key="5">
    <source>
        <dbReference type="ARBA" id="ARBA00022833"/>
    </source>
</evidence>
<dbReference type="Gene3D" id="1.10.287.110">
    <property type="entry name" value="DnaJ domain"/>
    <property type="match status" value="1"/>
</dbReference>
<keyword evidence="3" id="KW-0677">Repeat</keyword>
<keyword evidence="2" id="KW-0479">Metal-binding</keyword>
<accession>A0A6J6L8W4</accession>
<evidence type="ECO:0000259" key="9">
    <source>
        <dbReference type="PROSITE" id="PS51188"/>
    </source>
</evidence>
<dbReference type="InterPro" id="IPR001623">
    <property type="entry name" value="DnaJ_domain"/>
</dbReference>
<dbReference type="InterPro" id="IPR036410">
    <property type="entry name" value="HSP_DnaJ_Cys-rich_dom_sf"/>
</dbReference>
<dbReference type="SMART" id="SM00271">
    <property type="entry name" value="DnaJ"/>
    <property type="match status" value="1"/>
</dbReference>
<dbReference type="PRINTS" id="PR00625">
    <property type="entry name" value="JDOMAIN"/>
</dbReference>
<evidence type="ECO:0000313" key="11">
    <source>
        <dbReference type="EMBL" id="CAB4656889.1"/>
    </source>
</evidence>